<dbReference type="AlphaFoldDB" id="A0AA86RQ70"/>
<evidence type="ECO:0000313" key="2">
    <source>
        <dbReference type="EMBL" id="CAL5984361.1"/>
    </source>
</evidence>
<gene>
    <name evidence="1" type="ORF">HINF_LOCUS66296</name>
    <name evidence="2" type="ORF">HINF_LOCUS8061</name>
</gene>
<reference evidence="1" key="1">
    <citation type="submission" date="2023-06" db="EMBL/GenBank/DDBJ databases">
        <authorList>
            <person name="Kurt Z."/>
        </authorList>
    </citation>
    <scope>NUCLEOTIDE SEQUENCE</scope>
</reference>
<evidence type="ECO:0000313" key="1">
    <source>
        <dbReference type="EMBL" id="CAI9978651.1"/>
    </source>
</evidence>
<dbReference type="EMBL" id="CATOUU010001186">
    <property type="protein sequence ID" value="CAI9978651.1"/>
    <property type="molecule type" value="Genomic_DNA"/>
</dbReference>
<dbReference type="Proteomes" id="UP001642409">
    <property type="component" value="Unassembled WGS sequence"/>
</dbReference>
<sequence>MSQLQISQISPKNIKPAVCFAILYQSDIKGYLPPLNYDIHYQFSIAKENQEYQIIQNFSLDNTVSFSTLTTGKHNLQCEAKLTPRRIPSAQSPYLVEEPIHSVNTTDILFKNSIEITIEAPGNQKAPCCIPLNNTTAPVYRVPLLTINPAPFVRVMFQPDMPKQPTGFTPPLNVPQPSEIDFSKQVKTMKNYMPPLRQVCFTPWANTNEGNETFIPTIGMIPGKIYQVKHQIRDGTKKLELKQKLNYQAEGLTNSFSILPVFASEPKDRPFYLILDNFVLQDSIVSKLQLSEQKRQLLTESCITTSYGNTLISYKNEFDTKDSYQIEQFQREMKRRIIGCNGQQVISVCAGICDFCYTGFNPAYKNAPSKQLSAEMLQSMNVNCTTQNLFLDQVMLVSTTNGVPIRSISASSINGQLFQQWQTDFKVFQQMGGVICQPVQIEKQQFKKTEIKNETAPVTDQLPVVEEQEQIEEEPTLSKTQTIKLSEIRPDLSMPRYLPLVRIQTFAALENGCYLVAGQAEVMLADYPVLLQTVSGYLIENKQKHIDAKKLSVLTAALFLITPTGQIMNKLYLIDVFPAAMNCVELVQLQVIGAKQTSDIPGFLTQNGYALIHSCIPQFDATAKDCIFALPRQGAIVRLDFSNFAIVQQENIGSSEYKQDLIFYTQYKPINQLACVTQKLFGANLIPLGVSRVSNKMFVLVNNCSKKSIEVIQMVIPTFIQSGVKDIVDILSETDPMTDATDQEKEMEKEPITSAPQTEYEQSDELMVVGRFVIQENLQATSGTITGLLKGGFVVGFKVNNEWRVVEVQRGNAVFAETIQANGLILSRLF</sequence>
<comment type="caution">
    <text evidence="1">The sequence shown here is derived from an EMBL/GenBank/DDBJ whole genome shotgun (WGS) entry which is preliminary data.</text>
</comment>
<accession>A0AA86RQ70</accession>
<reference evidence="2 3" key="2">
    <citation type="submission" date="2024-07" db="EMBL/GenBank/DDBJ databases">
        <authorList>
            <person name="Akdeniz Z."/>
        </authorList>
    </citation>
    <scope>NUCLEOTIDE SEQUENCE [LARGE SCALE GENOMIC DNA]</scope>
</reference>
<name>A0AA86RQ70_9EUKA</name>
<organism evidence="1">
    <name type="scientific">Hexamita inflata</name>
    <dbReference type="NCBI Taxonomy" id="28002"/>
    <lineage>
        <taxon>Eukaryota</taxon>
        <taxon>Metamonada</taxon>
        <taxon>Diplomonadida</taxon>
        <taxon>Hexamitidae</taxon>
        <taxon>Hexamitinae</taxon>
        <taxon>Hexamita</taxon>
    </lineage>
</organism>
<protein>
    <submittedName>
        <fullName evidence="1">Uncharacterized protein</fullName>
    </submittedName>
</protein>
<proteinExistence type="predicted"/>
<evidence type="ECO:0000313" key="3">
    <source>
        <dbReference type="Proteomes" id="UP001642409"/>
    </source>
</evidence>
<keyword evidence="3" id="KW-1185">Reference proteome</keyword>
<dbReference type="EMBL" id="CAXDID020000017">
    <property type="protein sequence ID" value="CAL5984361.1"/>
    <property type="molecule type" value="Genomic_DNA"/>
</dbReference>